<feature type="compositionally biased region" description="Basic and acidic residues" evidence="5">
    <location>
        <begin position="53"/>
        <end position="69"/>
    </location>
</feature>
<dbReference type="InterPro" id="IPR050699">
    <property type="entry name" value="RNA-DNA_Helicase"/>
</dbReference>
<proteinExistence type="predicted"/>
<keyword evidence="8" id="KW-1185">Reference proteome</keyword>
<dbReference type="EMBL" id="LVVM01005189">
    <property type="protein sequence ID" value="OJA11183.1"/>
    <property type="molecule type" value="Genomic_DNA"/>
</dbReference>
<dbReference type="SUPFAM" id="SSF52540">
    <property type="entry name" value="P-loop containing nucleoside triphosphate hydrolases"/>
    <property type="match status" value="1"/>
</dbReference>
<keyword evidence="1" id="KW-0547">Nucleotide-binding</keyword>
<dbReference type="PANTHER" id="PTHR12131">
    <property type="entry name" value="ATP-DEPENDENT RNA AND DNA HELICASE"/>
    <property type="match status" value="1"/>
</dbReference>
<dbReference type="OrthoDB" id="6692397at2759"/>
<reference evidence="7 8" key="1">
    <citation type="submission" date="2016-03" db="EMBL/GenBank/DDBJ databases">
        <title>Comparative genomics of the ectomycorrhizal sister species Rhizopogon vinicolor and Rhizopogon vesiculosus (Basidiomycota: Boletales) reveals a divergence of the mating type B locus.</title>
        <authorList>
            <person name="Mujic A.B."/>
            <person name="Kuo A."/>
            <person name="Tritt A."/>
            <person name="Lipzen A."/>
            <person name="Chen C."/>
            <person name="Johnson J."/>
            <person name="Sharma A."/>
            <person name="Barry K."/>
            <person name="Grigoriev I.V."/>
            <person name="Spatafora J.W."/>
        </authorList>
    </citation>
    <scope>NUCLEOTIDE SEQUENCE [LARGE SCALE GENOMIC DNA]</scope>
    <source>
        <strain evidence="7 8">AM-OR11-056</strain>
    </source>
</reference>
<evidence type="ECO:0000313" key="8">
    <source>
        <dbReference type="Proteomes" id="UP000183567"/>
    </source>
</evidence>
<dbReference type="GO" id="GO:0005524">
    <property type="term" value="F:ATP binding"/>
    <property type="evidence" value="ECO:0007669"/>
    <property type="project" value="UniProtKB-KW"/>
</dbReference>
<comment type="caution">
    <text evidence="7">The sequence shown here is derived from an EMBL/GenBank/DDBJ whole genome shotgun (WGS) entry which is preliminary data.</text>
</comment>
<dbReference type="Gene3D" id="1.20.58.1080">
    <property type="match status" value="1"/>
</dbReference>
<gene>
    <name evidence="7" type="ORF">AZE42_06250</name>
</gene>
<protein>
    <recommendedName>
        <fullName evidence="6">Helicase C-terminal domain-containing protein</fullName>
    </recommendedName>
</protein>
<dbReference type="GO" id="GO:0004386">
    <property type="term" value="F:helicase activity"/>
    <property type="evidence" value="ECO:0007669"/>
    <property type="project" value="UniProtKB-KW"/>
</dbReference>
<evidence type="ECO:0000256" key="3">
    <source>
        <dbReference type="ARBA" id="ARBA00022806"/>
    </source>
</evidence>
<dbReference type="Proteomes" id="UP000183567">
    <property type="component" value="Unassembled WGS sequence"/>
</dbReference>
<name>A0A1J8PRP2_9AGAM</name>
<dbReference type="Pfam" id="PF22527">
    <property type="entry name" value="DEXQc_Suv3"/>
    <property type="match status" value="2"/>
</dbReference>
<sequence>MLPCCRLLLSRSIKSESWLEASQIHFRRLRSNISHQRPGNSYSPSQTPKFPGHQHDGFKRDGFKRDGFKRGGRSNTQQVMKPKKSHALGDFSVRDPIETLGIMQKKVRRWADLPHVHSRLESFGIPRTDVRLLLSIFTQEVLSGLLEDPVEQEKFDVKRFALTPNELNLGLRLDQVLTQLFYSWASDPEWQKHIGQSVSQSTLEQISHLYSTADLSYPADLYPRARSMRRKVIMHVGPTNSGKTHMALRALAAAKTGVYSGPLRLLAHEIWDRLNKGQIVPLGMDPDADSEPDSTTNMDIIEETVSRPTVRKEGKAKYARECNLRTGEEFRIVSEDAGLVSCTVEMTSYNIPVEVAVVDEIQMLADPDRGSAWTAAVLGVPAEELHLCGEDVAVPIVQALLKDTDDELFINRYERLTPLTVQDESLEGDFSRVQKGDCLVAFSRSGIFALKRKVEESTGLRCAVAYGRLPPEIRAEQAALFNDPNSGYDVMVGSDAIGMGLNLKIKRIIFETLHKFDGTVERPLSVSQIKQIAGRAGRYGLHGEPGGFVTTLHAHELPMLHSAVSRQPDPITFAGISPTLEWAENVLQALPPDASHRTLMEVAPYIANVRPPCRAFVPSKVEERSRFVETHLKDMKLYEKLLIGGSPTSWLDGAAVEFAARLCQMYNDTIRVGILDALQIGPYMETLEKVEDMMSGARSSAGAPFQALPVLEGLHKSLVLYLWLSYRLPVAFYQSEEAYTLKERTEKALEWCLQNMSTRVRDRRPASFELRTGSEDEEGVEYRRTPAVRSQEQSSRELGVKYAKLVNAERRSARS</sequence>
<evidence type="ECO:0000256" key="4">
    <source>
        <dbReference type="ARBA" id="ARBA00022840"/>
    </source>
</evidence>
<accession>A0A1J8PRP2</accession>
<organism evidence="7 8">
    <name type="scientific">Rhizopogon vesiculosus</name>
    <dbReference type="NCBI Taxonomy" id="180088"/>
    <lineage>
        <taxon>Eukaryota</taxon>
        <taxon>Fungi</taxon>
        <taxon>Dikarya</taxon>
        <taxon>Basidiomycota</taxon>
        <taxon>Agaricomycotina</taxon>
        <taxon>Agaricomycetes</taxon>
        <taxon>Agaricomycetidae</taxon>
        <taxon>Boletales</taxon>
        <taxon>Suillineae</taxon>
        <taxon>Rhizopogonaceae</taxon>
        <taxon>Rhizopogon</taxon>
    </lineage>
</organism>
<dbReference type="GO" id="GO:0045025">
    <property type="term" value="C:mitochondrial degradosome"/>
    <property type="evidence" value="ECO:0007669"/>
    <property type="project" value="TreeGrafter"/>
</dbReference>
<dbReference type="Pfam" id="PF00271">
    <property type="entry name" value="Helicase_C"/>
    <property type="match status" value="1"/>
</dbReference>
<evidence type="ECO:0000313" key="7">
    <source>
        <dbReference type="EMBL" id="OJA11183.1"/>
    </source>
</evidence>
<dbReference type="InterPro" id="IPR022192">
    <property type="entry name" value="SUV3_C"/>
</dbReference>
<keyword evidence="3" id="KW-0347">Helicase</keyword>
<feature type="region of interest" description="Disordered" evidence="5">
    <location>
        <begin position="32"/>
        <end position="85"/>
    </location>
</feature>
<dbReference type="PROSITE" id="PS51194">
    <property type="entry name" value="HELICASE_CTER"/>
    <property type="match status" value="1"/>
</dbReference>
<evidence type="ECO:0000256" key="1">
    <source>
        <dbReference type="ARBA" id="ARBA00022741"/>
    </source>
</evidence>
<dbReference type="GO" id="GO:0016787">
    <property type="term" value="F:hydrolase activity"/>
    <property type="evidence" value="ECO:0007669"/>
    <property type="project" value="UniProtKB-KW"/>
</dbReference>
<dbReference type="Gene3D" id="1.20.272.40">
    <property type="match status" value="1"/>
</dbReference>
<evidence type="ECO:0000256" key="5">
    <source>
        <dbReference type="SAM" id="MobiDB-lite"/>
    </source>
</evidence>
<feature type="region of interest" description="Disordered" evidence="5">
    <location>
        <begin position="772"/>
        <end position="796"/>
    </location>
</feature>
<dbReference type="Pfam" id="PF12513">
    <property type="entry name" value="SUV3_C"/>
    <property type="match status" value="1"/>
</dbReference>
<dbReference type="InterPro" id="IPR001650">
    <property type="entry name" value="Helicase_C-like"/>
</dbReference>
<feature type="domain" description="Helicase C-terminal" evidence="6">
    <location>
        <begin position="425"/>
        <end position="584"/>
    </location>
</feature>
<keyword evidence="4" id="KW-0067">ATP-binding</keyword>
<dbReference type="CDD" id="cd18805">
    <property type="entry name" value="SF2_C_suv3"/>
    <property type="match status" value="1"/>
</dbReference>
<dbReference type="InterPro" id="IPR027417">
    <property type="entry name" value="P-loop_NTPase"/>
</dbReference>
<dbReference type="GO" id="GO:0000965">
    <property type="term" value="P:mitochondrial RNA 3'-end processing"/>
    <property type="evidence" value="ECO:0007669"/>
    <property type="project" value="TreeGrafter"/>
</dbReference>
<dbReference type="AlphaFoldDB" id="A0A1J8PRP2"/>
<dbReference type="PANTHER" id="PTHR12131:SF1">
    <property type="entry name" value="ATP-DEPENDENT RNA HELICASE SUPV3L1, MITOCHONDRIAL-RELATED"/>
    <property type="match status" value="1"/>
</dbReference>
<feature type="compositionally biased region" description="Polar residues" evidence="5">
    <location>
        <begin position="32"/>
        <end position="48"/>
    </location>
</feature>
<dbReference type="STRING" id="180088.A0A1J8PRP2"/>
<dbReference type="InterPro" id="IPR055206">
    <property type="entry name" value="DEXQc_SUV3"/>
</dbReference>
<evidence type="ECO:0000259" key="6">
    <source>
        <dbReference type="PROSITE" id="PS51194"/>
    </source>
</evidence>
<keyword evidence="2" id="KW-0378">Hydrolase</keyword>
<dbReference type="FunFam" id="3.40.50.300:FF:000957">
    <property type="entry name" value="ATP-dependent RNA helicase SUV3L, mitochondrial"/>
    <property type="match status" value="1"/>
</dbReference>
<dbReference type="SMART" id="SM00490">
    <property type="entry name" value="HELICc"/>
    <property type="match status" value="1"/>
</dbReference>
<evidence type="ECO:0000256" key="2">
    <source>
        <dbReference type="ARBA" id="ARBA00022801"/>
    </source>
</evidence>
<dbReference type="Gene3D" id="3.40.50.300">
    <property type="entry name" value="P-loop containing nucleotide triphosphate hydrolases"/>
    <property type="match status" value="2"/>
</dbReference>